<dbReference type="Proteomes" id="UP001285441">
    <property type="component" value="Unassembled WGS sequence"/>
</dbReference>
<gene>
    <name evidence="2" type="ORF">B0H63DRAFT_483835</name>
</gene>
<protein>
    <submittedName>
        <fullName evidence="2">Uncharacterized protein</fullName>
    </submittedName>
</protein>
<dbReference type="EMBL" id="JAULSW010000008">
    <property type="protein sequence ID" value="KAK3372085.1"/>
    <property type="molecule type" value="Genomic_DNA"/>
</dbReference>
<sequence>MSAKHGLTSSRSPVRSVAVSIKSPNAIAMALLSANPRVGRSFFPVIVTFLFLLILYTSHANVSSPFLDSIQIHLQPTAPKYKPLPTWTPPPISDPFPLLATTDQDPPPIPHYNVPSPNLHARYGLEKAPPLFIGFTRQWPMLLQAVVSYITAGWPPSTIYVIENTGVHNKNKDGKLSLQNQFYLNHTTLKRLGVNVIQTPVLLTFSQMQNSFLSVAYNEDQPYYFYSHQDILVYSFENGKDTHKRPSDREWEFYDDEEEDEMMNPPAAGQPGYKTIYENCLKDLQTVRKKQERWGFRFYQYDHLTLVNREAMEAVGGWDSMIPYYNSDCDLNGRMKMGGWTMKHRRVGIINDVSSNLDDLEVLYRNPQLKPSFTDPNPTTPVQVASDRAREEAKLTAALDANKTGSATSQRDLPAIMPTDPLEYFQHLNKIGLQMGEHKYRKGNTWRNTWQSSQRGGIGEPYYYDPAGFARAFEILTDAGRDIFREKWGHYDCDLDQGGTALSLGDQWRVEKDYNDKKRRD</sequence>
<keyword evidence="1" id="KW-0472">Membrane</keyword>
<dbReference type="AlphaFoldDB" id="A0AAE0K9F8"/>
<feature type="transmembrane region" description="Helical" evidence="1">
    <location>
        <begin position="38"/>
        <end position="56"/>
    </location>
</feature>
<keyword evidence="3" id="KW-1185">Reference proteome</keyword>
<organism evidence="2 3">
    <name type="scientific">Podospora didyma</name>
    <dbReference type="NCBI Taxonomy" id="330526"/>
    <lineage>
        <taxon>Eukaryota</taxon>
        <taxon>Fungi</taxon>
        <taxon>Dikarya</taxon>
        <taxon>Ascomycota</taxon>
        <taxon>Pezizomycotina</taxon>
        <taxon>Sordariomycetes</taxon>
        <taxon>Sordariomycetidae</taxon>
        <taxon>Sordariales</taxon>
        <taxon>Podosporaceae</taxon>
        <taxon>Podospora</taxon>
    </lineage>
</organism>
<name>A0AAE0K9F8_9PEZI</name>
<reference evidence="2" key="2">
    <citation type="submission" date="2023-06" db="EMBL/GenBank/DDBJ databases">
        <authorList>
            <consortium name="Lawrence Berkeley National Laboratory"/>
            <person name="Haridas S."/>
            <person name="Hensen N."/>
            <person name="Bonometti L."/>
            <person name="Westerberg I."/>
            <person name="Brannstrom I.O."/>
            <person name="Guillou S."/>
            <person name="Cros-Aarteil S."/>
            <person name="Calhoun S."/>
            <person name="Kuo A."/>
            <person name="Mondo S."/>
            <person name="Pangilinan J."/>
            <person name="Riley R."/>
            <person name="LaButti K."/>
            <person name="Andreopoulos B."/>
            <person name="Lipzen A."/>
            <person name="Chen C."/>
            <person name="Yanf M."/>
            <person name="Daum C."/>
            <person name="Ng V."/>
            <person name="Clum A."/>
            <person name="Steindorff A."/>
            <person name="Ohm R."/>
            <person name="Martin F."/>
            <person name="Silar P."/>
            <person name="Natvig D."/>
            <person name="Lalanne C."/>
            <person name="Gautier V."/>
            <person name="Ament-velasquez S.L."/>
            <person name="Kruys A."/>
            <person name="Hutchinson M.I."/>
            <person name="Powell A.J."/>
            <person name="Barry K."/>
            <person name="Miller A.N."/>
            <person name="Grigoriev I.V."/>
            <person name="Debuchy R."/>
            <person name="Gladieux P."/>
            <person name="Thoren M.H."/>
            <person name="Johannesson H."/>
        </authorList>
    </citation>
    <scope>NUCLEOTIDE SEQUENCE</scope>
    <source>
        <strain evidence="2">CBS 232.78</strain>
    </source>
</reference>
<keyword evidence="1" id="KW-0812">Transmembrane</keyword>
<proteinExistence type="predicted"/>
<comment type="caution">
    <text evidence="2">The sequence shown here is derived from an EMBL/GenBank/DDBJ whole genome shotgun (WGS) entry which is preliminary data.</text>
</comment>
<keyword evidence="1" id="KW-1133">Transmembrane helix</keyword>
<evidence type="ECO:0000256" key="1">
    <source>
        <dbReference type="SAM" id="Phobius"/>
    </source>
</evidence>
<reference evidence="2" key="1">
    <citation type="journal article" date="2023" name="Mol. Phylogenet. Evol.">
        <title>Genome-scale phylogeny and comparative genomics of the fungal order Sordariales.</title>
        <authorList>
            <person name="Hensen N."/>
            <person name="Bonometti L."/>
            <person name="Westerberg I."/>
            <person name="Brannstrom I.O."/>
            <person name="Guillou S."/>
            <person name="Cros-Aarteil S."/>
            <person name="Calhoun S."/>
            <person name="Haridas S."/>
            <person name="Kuo A."/>
            <person name="Mondo S."/>
            <person name="Pangilinan J."/>
            <person name="Riley R."/>
            <person name="LaButti K."/>
            <person name="Andreopoulos B."/>
            <person name="Lipzen A."/>
            <person name="Chen C."/>
            <person name="Yan M."/>
            <person name="Daum C."/>
            <person name="Ng V."/>
            <person name="Clum A."/>
            <person name="Steindorff A."/>
            <person name="Ohm R.A."/>
            <person name="Martin F."/>
            <person name="Silar P."/>
            <person name="Natvig D.O."/>
            <person name="Lalanne C."/>
            <person name="Gautier V."/>
            <person name="Ament-Velasquez S.L."/>
            <person name="Kruys A."/>
            <person name="Hutchinson M.I."/>
            <person name="Powell A.J."/>
            <person name="Barry K."/>
            <person name="Miller A.N."/>
            <person name="Grigoriev I.V."/>
            <person name="Debuchy R."/>
            <person name="Gladieux P."/>
            <person name="Hiltunen Thoren M."/>
            <person name="Johannesson H."/>
        </authorList>
    </citation>
    <scope>NUCLEOTIDE SEQUENCE</scope>
    <source>
        <strain evidence="2">CBS 232.78</strain>
    </source>
</reference>
<evidence type="ECO:0000313" key="2">
    <source>
        <dbReference type="EMBL" id="KAK3372085.1"/>
    </source>
</evidence>
<evidence type="ECO:0000313" key="3">
    <source>
        <dbReference type="Proteomes" id="UP001285441"/>
    </source>
</evidence>
<accession>A0AAE0K9F8</accession>